<evidence type="ECO:0000313" key="3">
    <source>
        <dbReference type="Proteomes" id="UP000076234"/>
    </source>
</evidence>
<dbReference type="InterPro" id="IPR036388">
    <property type="entry name" value="WH-like_DNA-bd_sf"/>
</dbReference>
<dbReference type="SMART" id="SM00421">
    <property type="entry name" value="HTH_LUXR"/>
    <property type="match status" value="1"/>
</dbReference>
<evidence type="ECO:0000259" key="1">
    <source>
        <dbReference type="PROSITE" id="PS50043"/>
    </source>
</evidence>
<evidence type="ECO:0000313" key="2">
    <source>
        <dbReference type="EMBL" id="AMU94400.1"/>
    </source>
</evidence>
<feature type="domain" description="HTH luxR-type" evidence="1">
    <location>
        <begin position="290"/>
        <end position="355"/>
    </location>
</feature>
<dbReference type="Proteomes" id="UP000076234">
    <property type="component" value="Chromosome"/>
</dbReference>
<accession>A0A142VX62</accession>
<dbReference type="AlphaFoldDB" id="A0A142VX62"/>
<dbReference type="InterPro" id="IPR016032">
    <property type="entry name" value="Sig_transdc_resp-reg_C-effctor"/>
</dbReference>
<dbReference type="KEGG" id="ster:AOA14_07240"/>
<reference evidence="3" key="1">
    <citation type="submission" date="2015-11" db="EMBL/GenBank/DDBJ databases">
        <title>Complete genome sequence of a polyethylene glycol-degrading strain Sphingopyxis terrae strain 203-1 (NBRC 15098).</title>
        <authorList>
            <person name="Yoshiyuki O."/>
            <person name="Shouta N."/>
            <person name="Nagata Y."/>
            <person name="Numata M."/>
            <person name="Tsuchikane K."/>
            <person name="Hosoyama A."/>
            <person name="Yamazoe A."/>
            <person name="Tsuda M."/>
            <person name="Fujita N."/>
            <person name="Kawai F."/>
        </authorList>
    </citation>
    <scope>NUCLEOTIDE SEQUENCE [LARGE SCALE GENOMIC DNA]</scope>
    <source>
        <strain evidence="3">203-1</strain>
    </source>
</reference>
<gene>
    <name evidence="2" type="ORF">AOA14_07240</name>
</gene>
<dbReference type="Gene3D" id="1.10.10.10">
    <property type="entry name" value="Winged helix-like DNA-binding domain superfamily/Winged helix DNA-binding domain"/>
    <property type="match status" value="1"/>
</dbReference>
<dbReference type="GO" id="GO:0006355">
    <property type="term" value="P:regulation of DNA-templated transcription"/>
    <property type="evidence" value="ECO:0007669"/>
    <property type="project" value="InterPro"/>
</dbReference>
<proteinExistence type="predicted"/>
<dbReference type="InterPro" id="IPR000792">
    <property type="entry name" value="Tscrpt_reg_LuxR_C"/>
</dbReference>
<sequence length="360" mass="38275">MQDGLVDRIYECSVVPEAWPAVLDEVAALAGSAGGLLFSARKALNWTASERVADVFAAYVEEGWFGKCSRRVCLMGREEPSFFVEHDFWSDAEIDADPVYRDFFRPRGLGWSAGTGVQVPTGDNIVFSVERAFSEGPVAAESVARLNLLRPHLARSALVSARMQHKRAQGAAEALTAMHLPAFLLRAGGEVVEMSPLGTDVSPLVILGAHGRLRLADRQADALLDDALASLTSAPAISARSFPVRDAAGMPRQVAHLIPVQRGAHDVFGDSYALLMMVPVASDRVPSATLMKSLFDLTPSEARVASGIARGETPEAIAASGCVAISTVRSQIRSVLEKTGTSRQSDLAGLLARLGATAPN</sequence>
<dbReference type="SUPFAM" id="SSF46894">
    <property type="entry name" value="C-terminal effector domain of the bipartite response regulators"/>
    <property type="match status" value="1"/>
</dbReference>
<protein>
    <recommendedName>
        <fullName evidence="1">HTH luxR-type domain-containing protein</fullName>
    </recommendedName>
</protein>
<dbReference type="GO" id="GO:0003677">
    <property type="term" value="F:DNA binding"/>
    <property type="evidence" value="ECO:0007669"/>
    <property type="project" value="InterPro"/>
</dbReference>
<dbReference type="RefSeq" id="WP_062901291.1">
    <property type="nucleotide sequence ID" value="NZ_CP013342.1"/>
</dbReference>
<name>A0A142VX62_9SPHN</name>
<dbReference type="EMBL" id="CP013342">
    <property type="protein sequence ID" value="AMU94400.1"/>
    <property type="molecule type" value="Genomic_DNA"/>
</dbReference>
<reference evidence="2 3" key="2">
    <citation type="journal article" date="2016" name="Genome Announc.">
        <title>Complete Genome Sequence of Sphingopyxis terrae Strain 203-1 (NBRC 111660), a Polyethylene Glycol Degrader.</title>
        <authorList>
            <person name="Ohtsubo Y."/>
            <person name="Nonoyama S."/>
            <person name="Nagata Y."/>
            <person name="Numata M."/>
            <person name="Tsuchikane K."/>
            <person name="Hosoyama A."/>
            <person name="Yamazoe A."/>
            <person name="Tsuda M."/>
            <person name="Fujita N."/>
            <person name="Kawai F."/>
        </authorList>
    </citation>
    <scope>NUCLEOTIDE SEQUENCE [LARGE SCALE GENOMIC DNA]</scope>
    <source>
        <strain evidence="2 3">203-1</strain>
    </source>
</reference>
<dbReference type="PROSITE" id="PS50043">
    <property type="entry name" value="HTH_LUXR_2"/>
    <property type="match status" value="1"/>
</dbReference>
<organism evidence="2 3">
    <name type="scientific">Sphingopyxis terrae subsp. terrae NBRC 15098</name>
    <dbReference type="NCBI Taxonomy" id="1219058"/>
    <lineage>
        <taxon>Bacteria</taxon>
        <taxon>Pseudomonadati</taxon>
        <taxon>Pseudomonadota</taxon>
        <taxon>Alphaproteobacteria</taxon>
        <taxon>Sphingomonadales</taxon>
        <taxon>Sphingomonadaceae</taxon>
        <taxon>Sphingopyxis</taxon>
    </lineage>
</organism>
<dbReference type="STRING" id="1219058.AOA14_07240"/>